<dbReference type="InterPro" id="IPR004114">
    <property type="entry name" value="THUMP_dom"/>
</dbReference>
<evidence type="ECO:0000259" key="2">
    <source>
        <dbReference type="PROSITE" id="PS51165"/>
    </source>
</evidence>
<dbReference type="PROSITE" id="PS51165">
    <property type="entry name" value="THUMP"/>
    <property type="match status" value="1"/>
</dbReference>
<dbReference type="PANTHER" id="PTHR43209">
    <property type="entry name" value="TRNA SULFURTRANSFERASE"/>
    <property type="match status" value="1"/>
</dbReference>
<evidence type="ECO:0000313" key="3">
    <source>
        <dbReference type="EMBL" id="ALU12359.1"/>
    </source>
</evidence>
<dbReference type="Pfam" id="PF02926">
    <property type="entry name" value="THUMP"/>
    <property type="match status" value="1"/>
</dbReference>
<dbReference type="GO" id="GO:0052837">
    <property type="term" value="P:thiazole biosynthetic process"/>
    <property type="evidence" value="ECO:0007669"/>
    <property type="project" value="TreeGrafter"/>
</dbReference>
<dbReference type="CDD" id="cd11716">
    <property type="entry name" value="THUMP_ThiI"/>
    <property type="match status" value="1"/>
</dbReference>
<dbReference type="Pfam" id="PF22025">
    <property type="entry name" value="ThiI_fer"/>
    <property type="match status" value="1"/>
</dbReference>
<organism evidence="3 4">
    <name type="scientific">Ignicoccus islandicus DSM 13165</name>
    <dbReference type="NCBI Taxonomy" id="940295"/>
    <lineage>
        <taxon>Archaea</taxon>
        <taxon>Thermoproteota</taxon>
        <taxon>Thermoprotei</taxon>
        <taxon>Desulfurococcales</taxon>
        <taxon>Desulfurococcaceae</taxon>
        <taxon>Ignicoccus</taxon>
    </lineage>
</organism>
<accession>A0A0U3FR68</accession>
<evidence type="ECO:0000313" key="4">
    <source>
        <dbReference type="Proteomes" id="UP000060778"/>
    </source>
</evidence>
<dbReference type="STRING" id="940295.EYM_02780"/>
<feature type="domain" description="THUMP" evidence="2">
    <location>
        <begin position="53"/>
        <end position="151"/>
    </location>
</feature>
<dbReference type="RefSeq" id="WP_075049554.1">
    <property type="nucleotide sequence ID" value="NZ_CP006867.1"/>
</dbReference>
<dbReference type="OrthoDB" id="372227at2157"/>
<dbReference type="EMBL" id="CP006867">
    <property type="protein sequence ID" value="ALU12359.1"/>
    <property type="molecule type" value="Genomic_DNA"/>
</dbReference>
<proteinExistence type="predicted"/>
<name>A0A0U3FR68_9CREN</name>
<evidence type="ECO:0000256" key="1">
    <source>
        <dbReference type="PROSITE-ProRule" id="PRU00529"/>
    </source>
</evidence>
<dbReference type="InterPro" id="IPR054173">
    <property type="entry name" value="ThiI_fer"/>
</dbReference>
<keyword evidence="4" id="KW-1185">Reference proteome</keyword>
<reference evidence="3 4" key="1">
    <citation type="submission" date="2013-11" db="EMBL/GenBank/DDBJ databases">
        <title>Comparative genomics of Ignicoccus.</title>
        <authorList>
            <person name="Podar M."/>
        </authorList>
    </citation>
    <scope>NUCLEOTIDE SEQUENCE [LARGE SCALE GENOMIC DNA]</scope>
    <source>
        <strain evidence="3 4">DSM 13165</strain>
    </source>
</reference>
<sequence>MKVTLVAYSEIALKGKKRGQMESLLRNQVAKFLHRRGFRAKVELEYGRILVRGEAPKDLRRMPGVHHLIYALVLPKLPPTELVEEVSSLYPKLDQFAVRVRRADKAYPMKSNELAALIGSKIEGNVNLSSPKVTLYVEIRNEVYVYTSRDVVEGVGGLPYGSEGTAYVDVTGEEGLLAAALMARRGVEVVLREPMDGVEELARALPKPLVISRDKFEPIVGVSKGTIIVTRPCVLRKTLEKVRLLLNRHVSWRICGV</sequence>
<dbReference type="InterPro" id="IPR050102">
    <property type="entry name" value="tRNA_sulfurtransferase_ThiI"/>
</dbReference>
<gene>
    <name evidence="3" type="ORF">EYM_02780</name>
</gene>
<dbReference type="Gene3D" id="3.30.2130.30">
    <property type="match status" value="1"/>
</dbReference>
<dbReference type="GO" id="GO:0005829">
    <property type="term" value="C:cytosol"/>
    <property type="evidence" value="ECO:0007669"/>
    <property type="project" value="TreeGrafter"/>
</dbReference>
<dbReference type="SUPFAM" id="SSF143437">
    <property type="entry name" value="THUMP domain-like"/>
    <property type="match status" value="1"/>
</dbReference>
<keyword evidence="1" id="KW-0694">RNA-binding</keyword>
<dbReference type="InterPro" id="IPR049962">
    <property type="entry name" value="THUMP_ThiI"/>
</dbReference>
<dbReference type="GO" id="GO:0003723">
    <property type="term" value="F:RNA binding"/>
    <property type="evidence" value="ECO:0007669"/>
    <property type="project" value="UniProtKB-UniRule"/>
</dbReference>
<dbReference type="Proteomes" id="UP000060778">
    <property type="component" value="Chromosome"/>
</dbReference>
<dbReference type="SMART" id="SM00981">
    <property type="entry name" value="THUMP"/>
    <property type="match status" value="1"/>
</dbReference>
<dbReference type="GeneID" id="30679950"/>
<dbReference type="PANTHER" id="PTHR43209:SF1">
    <property type="entry name" value="TRNA SULFURTRANSFERASE"/>
    <property type="match status" value="1"/>
</dbReference>
<dbReference type="KEGG" id="iis:EYM_02780"/>
<dbReference type="AlphaFoldDB" id="A0A0U3FR68"/>
<dbReference type="GO" id="GO:0002937">
    <property type="term" value="P:tRNA 4-thiouridine biosynthesis"/>
    <property type="evidence" value="ECO:0007669"/>
    <property type="project" value="TreeGrafter"/>
</dbReference>
<protein>
    <recommendedName>
        <fullName evidence="2">THUMP domain-containing protein</fullName>
    </recommendedName>
</protein>